<dbReference type="SUPFAM" id="SSF52047">
    <property type="entry name" value="RNI-like"/>
    <property type="match status" value="1"/>
</dbReference>
<dbReference type="EMBL" id="CALNXI010000105">
    <property type="protein sequence ID" value="CAH3019092.1"/>
    <property type="molecule type" value="Genomic_DNA"/>
</dbReference>
<keyword evidence="2" id="KW-0067">ATP-binding</keyword>
<protein>
    <recommendedName>
        <fullName evidence="4">NACHT domain-containing protein</fullName>
    </recommendedName>
</protein>
<organism evidence="5 6">
    <name type="scientific">Porites evermanni</name>
    <dbReference type="NCBI Taxonomy" id="104178"/>
    <lineage>
        <taxon>Eukaryota</taxon>
        <taxon>Metazoa</taxon>
        <taxon>Cnidaria</taxon>
        <taxon>Anthozoa</taxon>
        <taxon>Hexacorallia</taxon>
        <taxon>Scleractinia</taxon>
        <taxon>Fungiina</taxon>
        <taxon>Poritidae</taxon>
        <taxon>Porites</taxon>
    </lineage>
</organism>
<dbReference type="Proteomes" id="UP001159427">
    <property type="component" value="Unassembled WGS sequence"/>
</dbReference>
<comment type="caution">
    <text evidence="5">The sequence shown here is derived from an EMBL/GenBank/DDBJ whole genome shotgun (WGS) entry which is preliminary data.</text>
</comment>
<gene>
    <name evidence="5" type="ORF">PEVE_00000989</name>
</gene>
<proteinExistence type="predicted"/>
<evidence type="ECO:0000259" key="4">
    <source>
        <dbReference type="PROSITE" id="PS50837"/>
    </source>
</evidence>
<dbReference type="InterPro" id="IPR007111">
    <property type="entry name" value="NACHT_NTPase"/>
</dbReference>
<evidence type="ECO:0000256" key="1">
    <source>
        <dbReference type="ARBA" id="ARBA00022741"/>
    </source>
</evidence>
<reference evidence="5 6" key="1">
    <citation type="submission" date="2022-05" db="EMBL/GenBank/DDBJ databases">
        <authorList>
            <consortium name="Genoscope - CEA"/>
            <person name="William W."/>
        </authorList>
    </citation>
    <scope>NUCLEOTIDE SEQUENCE [LARGE SCALE GENOMIC DNA]</scope>
</reference>
<name>A0ABN8LRF1_9CNID</name>
<keyword evidence="6" id="KW-1185">Reference proteome</keyword>
<sequence>MMVSDEEKRWIVVGIAMNKVAAPVLRDAMKQGMDTNYANLDRHCQLLTPPCTLTTLNHGLVRADPILRNLKFQNINNNHLVHGVCNYNFNIYSSVDLAKLYLPGYLAQFSAFDESLDMTAILRLLGFKNYMPAPVFSPQTQASADDVRENVRNKWGHVDFTEWTAALFNDCFDKVKTLVRSLGLVAGLEKDTLDQLADWQTKGCNLIMGHAVDKDLLCLVQDEVKDLIKEYSAFKAQLNLQNKQVAELEEDFATLKDQKGRLNEHQERLDALEFRSEEITKILERFVSFEEHSRVWLQALEERVYRLEQSHTETAVKVEEVGLELKSLKTQIDKPEASSLKPFDLKSCRSKLEDHYRKTATIPTSVWSKKSVVDIHQIYTRLSWVKEEQTPAGTTQTELKHYSDLFKGKKNGVIPKRILVQGQTGIGKSTFVKKLLVDWVDVNNETGDEQAAILKTFELVVAINLKEVSKCQSFKDVIRLSNVFAKEDKYMTEGLVDYITNNQEKVLLIFDGYDEYRSGCDSEIYEIFSGNSLRSCCVLITTRISKSDELRGSEDLQAEITGFSEVDRSDFMLRFLSADEVSNLKEHLRDRKLEELAKVPLLLLFFCILWKKGQLKVFPETKTTLYVEIVQFIVNHSYSKKTQPLYVQLTSLEKILSEIGKVALKALLKDDHLFEYSQLSGSVRCDESVLTGLLQITEYSETLQPIEMVSFIHKSIQEFLAAWYITHRCIPEGGNLGEIGVKFEECLALKNVFQFVCGLSEDGASIALRHLKSVRISDPSLDLSKAIPDLENETDAPLSDVTERQCIFRDLVLNSFEEVESKYKLSRACLDCLGSILISPGSRPFPKDLLLKARHENSWSLISGLTYPVVRVMEGNVLLLKATLETLVAESSEILKVLDFVRNFSAMYNFRCFCGFLPVVCYRNDQVHFYITHLDLLCEDHARLFIDFAVPSDSGHVSSGQSCLKFLKTFYCSPTRFSMEGLGAIIKQCNHLERLQVLDCDDCLCHILEQVTNPLKCSLSVKRCALTSKGAEKLAFLLPRFENVTEFDLRIGKCSYEAAANVVDAIKHKTLESLKLREIYLTPALAEALSKSLPELLALRILKIGDLAECSDDSVTRLVAAIKHKTLEKLKLGKIRLTSAAAEALGQSSPELSALQALRVEGSDGCSLQHKEMEAMFGRFKRPSPQLNRLQICNFSARGTLAQLTRNLCFFPNLYSLQLEALDMGEADLCGLLENLKFIPNLRSLSLIGNPLGQAVRLMVPYLLNQQHPLVLHFGREDCSEEHLNYVQEAIKGKSNIELEIKTNMNPFSLPQNWYGRP</sequence>
<evidence type="ECO:0000256" key="3">
    <source>
        <dbReference type="SAM" id="Coils"/>
    </source>
</evidence>
<accession>A0ABN8LRF1</accession>
<feature type="non-terminal residue" evidence="5">
    <location>
        <position position="1318"/>
    </location>
</feature>
<dbReference type="Pfam" id="PF05729">
    <property type="entry name" value="NACHT"/>
    <property type="match status" value="1"/>
</dbReference>
<keyword evidence="1" id="KW-0547">Nucleotide-binding</keyword>
<dbReference type="PANTHER" id="PTHR46312">
    <property type="entry name" value="NACHT DOMAIN-CONTAINING PROTEIN"/>
    <property type="match status" value="1"/>
</dbReference>
<dbReference type="InterPro" id="IPR027417">
    <property type="entry name" value="P-loop_NTPase"/>
</dbReference>
<dbReference type="PANTHER" id="PTHR46312:SF2">
    <property type="entry name" value="NUCLEOTIDE-BINDING OLIGOMERIZATION DOMAIN-CONTAINING PROTEIN 2-LIKE"/>
    <property type="match status" value="1"/>
</dbReference>
<dbReference type="InterPro" id="IPR032675">
    <property type="entry name" value="LRR_dom_sf"/>
</dbReference>
<dbReference type="SUPFAM" id="SSF52540">
    <property type="entry name" value="P-loop containing nucleoside triphosphate hydrolases"/>
    <property type="match status" value="1"/>
</dbReference>
<evidence type="ECO:0000256" key="2">
    <source>
        <dbReference type="ARBA" id="ARBA00022840"/>
    </source>
</evidence>
<keyword evidence="3" id="KW-0175">Coiled coil</keyword>
<dbReference type="PROSITE" id="PS50837">
    <property type="entry name" value="NACHT"/>
    <property type="match status" value="1"/>
</dbReference>
<dbReference type="Gene3D" id="3.40.50.300">
    <property type="entry name" value="P-loop containing nucleotide triphosphate hydrolases"/>
    <property type="match status" value="1"/>
</dbReference>
<feature type="domain" description="NACHT" evidence="4">
    <location>
        <begin position="416"/>
        <end position="543"/>
    </location>
</feature>
<dbReference type="Gene3D" id="3.80.10.10">
    <property type="entry name" value="Ribonuclease Inhibitor"/>
    <property type="match status" value="1"/>
</dbReference>
<evidence type="ECO:0000313" key="6">
    <source>
        <dbReference type="Proteomes" id="UP001159427"/>
    </source>
</evidence>
<evidence type="ECO:0000313" key="5">
    <source>
        <dbReference type="EMBL" id="CAH3019092.1"/>
    </source>
</evidence>
<feature type="coiled-coil region" evidence="3">
    <location>
        <begin position="224"/>
        <end position="282"/>
    </location>
</feature>